<feature type="non-terminal residue" evidence="1">
    <location>
        <position position="56"/>
    </location>
</feature>
<protein>
    <submittedName>
        <fullName evidence="1">Uncharacterized protein</fullName>
    </submittedName>
</protein>
<proteinExistence type="predicted"/>
<dbReference type="Proteomes" id="UP000284702">
    <property type="component" value="Unassembled WGS sequence"/>
</dbReference>
<comment type="caution">
    <text evidence="1">The sequence shown here is derived from an EMBL/GenBank/DDBJ whole genome shotgun (WGS) entry which is preliminary data.</text>
</comment>
<reference evidence="1" key="1">
    <citation type="submission" date="2018-07" db="EMBL/GenBank/DDBJ databases">
        <title>Annotation of Aphanomyces astaci genome assembly.</title>
        <authorList>
            <person name="Studholme D.J."/>
        </authorList>
    </citation>
    <scope>NUCLEOTIDE SEQUENCE [LARGE SCALE GENOMIC DNA]</scope>
    <source>
        <strain evidence="1">Pc</strain>
    </source>
</reference>
<dbReference type="VEuPathDB" id="FungiDB:H257_00096"/>
<name>A0A3R8CMA7_APHAT</name>
<gene>
    <name evidence="1" type="ORF">B5M09_013137</name>
</gene>
<sequence>MSTPPPPSDFTPAAKKAWEESSDFANYFCTYGFIYHQKQMLSDTLRMQRYRDAIFE</sequence>
<keyword evidence="2" id="KW-1185">Reference proteome</keyword>
<dbReference type="AlphaFoldDB" id="A0A3R8CMA7"/>
<organism evidence="1 2">
    <name type="scientific">Aphanomyces astaci</name>
    <name type="common">Crayfish plague agent</name>
    <dbReference type="NCBI Taxonomy" id="112090"/>
    <lineage>
        <taxon>Eukaryota</taxon>
        <taxon>Sar</taxon>
        <taxon>Stramenopiles</taxon>
        <taxon>Oomycota</taxon>
        <taxon>Saprolegniomycetes</taxon>
        <taxon>Saprolegniales</taxon>
        <taxon>Verrucalvaceae</taxon>
        <taxon>Aphanomyces</taxon>
    </lineage>
</organism>
<dbReference type="EMBL" id="MZMZ02006146">
    <property type="protein sequence ID" value="RQM10446.1"/>
    <property type="molecule type" value="Genomic_DNA"/>
</dbReference>
<evidence type="ECO:0000313" key="1">
    <source>
        <dbReference type="EMBL" id="RQM10446.1"/>
    </source>
</evidence>
<accession>A0A3R8CMA7</accession>
<evidence type="ECO:0000313" key="2">
    <source>
        <dbReference type="Proteomes" id="UP000284702"/>
    </source>
</evidence>